<dbReference type="AlphaFoldDB" id="G8ZZZ2"/>
<reference evidence="2 3" key="1">
    <citation type="journal article" date="2011" name="Proc. Natl. Acad. Sci. U.S.A.">
        <title>Evolutionary erosion of yeast sex chromosomes by mating-type switching accidents.</title>
        <authorList>
            <person name="Gordon J.L."/>
            <person name="Armisen D."/>
            <person name="Proux-Wera E."/>
            <person name="Oheigeartaigh S.S."/>
            <person name="Byrne K.P."/>
            <person name="Wolfe K.H."/>
        </authorList>
    </citation>
    <scope>NUCLEOTIDE SEQUENCE [LARGE SCALE GENOMIC DNA]</scope>
    <source>
        <strain evidence="3">ATCC 10662 / CBS 1146 / NBRC 0425 / NCYC 2629 / NRRL Y-866</strain>
    </source>
</reference>
<protein>
    <submittedName>
        <fullName evidence="2">Uncharacterized protein</fullName>
    </submittedName>
</protein>
<dbReference type="OrthoDB" id="4071758at2759"/>
<keyword evidence="1" id="KW-0175">Coiled coil</keyword>
<dbReference type="HOGENOM" id="CLU_374765_0_0_1"/>
<gene>
    <name evidence="2" type="primary">TDEL0H03270</name>
    <name evidence="2" type="ORF">TDEL_0H03270</name>
</gene>
<dbReference type="EMBL" id="HE616749">
    <property type="protein sequence ID" value="CCE94186.1"/>
    <property type="molecule type" value="Genomic_DNA"/>
</dbReference>
<organism evidence="2 3">
    <name type="scientific">Torulaspora delbrueckii</name>
    <name type="common">Yeast</name>
    <name type="synonym">Candida colliculosa</name>
    <dbReference type="NCBI Taxonomy" id="4950"/>
    <lineage>
        <taxon>Eukaryota</taxon>
        <taxon>Fungi</taxon>
        <taxon>Dikarya</taxon>
        <taxon>Ascomycota</taxon>
        <taxon>Saccharomycotina</taxon>
        <taxon>Saccharomycetes</taxon>
        <taxon>Saccharomycetales</taxon>
        <taxon>Saccharomycetaceae</taxon>
        <taxon>Torulaspora</taxon>
    </lineage>
</organism>
<feature type="coiled-coil region" evidence="1">
    <location>
        <begin position="402"/>
        <end position="499"/>
    </location>
</feature>
<keyword evidence="3" id="KW-1185">Reference proteome</keyword>
<evidence type="ECO:0000313" key="2">
    <source>
        <dbReference type="EMBL" id="CCE94186.1"/>
    </source>
</evidence>
<dbReference type="RefSeq" id="XP_003683397.1">
    <property type="nucleotide sequence ID" value="XM_003683349.1"/>
</dbReference>
<feature type="coiled-coil region" evidence="1">
    <location>
        <begin position="548"/>
        <end position="646"/>
    </location>
</feature>
<evidence type="ECO:0000256" key="1">
    <source>
        <dbReference type="SAM" id="Coils"/>
    </source>
</evidence>
<name>G8ZZZ2_TORDE</name>
<evidence type="ECO:0000313" key="3">
    <source>
        <dbReference type="Proteomes" id="UP000005627"/>
    </source>
</evidence>
<dbReference type="GeneID" id="11501726"/>
<sequence length="741" mass="85446">MSDQIDLSIYQPNLNNKYTGDPWSIFNAAAQRRKEREVNLKQETLSQPESDEERRRVLEQVKVDVMLFTAEYQKKNQLDWVDLEAQINDEEYYCPEAEADYDDGKSTESDTAVETDAERETAFQAECVVSAEVEYSDAEITQDEGSSADGVDQYDEEYRDTSSIYDDINEDVASNNNNVVKEDDEECLDYITDTFEIKRINKRLEDAIEYYNRKDVERKGFGDRSFIEKAFKEFEAGELSEDKLHSLEKTVAFYNRPSSADRLHFANIRLRRSARKIGFGETRIKTYNVGEVVTKEEHPVKPKHGAPGKSILKNTNVKKFQTPKGDYNLVGTDLLANAIARLFNLSDMPLKFFDKDDPISSLTWAAHGIANAFGLKELCMENVMNGKIEARKKAIKQRDECIKKLQTEKSSLVGEVSELKEKLEKVTTEMNLKTRESREYLDLANNRTRELKRTVGNMEELKIDLIEATSKAETLAVENNDLRKNTKELRANLVEQKETSKSLNAHIRILEKKLVHEQKRLSDSWSKIQSLEQYTKESLKLQSGLQAIDKSNEKLVDENKKLRTLNDRLSVKVKDVEVSLSKIGRSLETSQCNESKLQEANQSLAKEREENHEKIERLEETNHAYRAEFALQFRQLEAKYAEAVKECKIRDKEIRKAERQLEKRAQALRDTGWKMAKKRDDNTVHVYSENMADDGNCVDRRRRNADSDVQVSGGHGHKVLRSLSNKMHVHMSSTDYKLGRY</sequence>
<dbReference type="Proteomes" id="UP000005627">
    <property type="component" value="Chromosome 8"/>
</dbReference>
<dbReference type="InParanoid" id="G8ZZZ2"/>
<dbReference type="KEGG" id="tdl:TDEL_0H03270"/>
<proteinExistence type="predicted"/>
<accession>G8ZZZ2</accession>